<dbReference type="HOGENOM" id="CLU_420982_0_0_1"/>
<organism evidence="3 4">
    <name type="scientific">Pseudocercospora fijiensis (strain CIRAD86)</name>
    <name type="common">Black leaf streak disease fungus</name>
    <name type="synonym">Mycosphaerella fijiensis</name>
    <dbReference type="NCBI Taxonomy" id="383855"/>
    <lineage>
        <taxon>Eukaryota</taxon>
        <taxon>Fungi</taxon>
        <taxon>Dikarya</taxon>
        <taxon>Ascomycota</taxon>
        <taxon>Pezizomycotina</taxon>
        <taxon>Dothideomycetes</taxon>
        <taxon>Dothideomycetidae</taxon>
        <taxon>Mycosphaerellales</taxon>
        <taxon>Mycosphaerellaceae</taxon>
        <taxon>Pseudocercospora</taxon>
    </lineage>
</organism>
<proteinExistence type="predicted"/>
<evidence type="ECO:0000256" key="2">
    <source>
        <dbReference type="SAM" id="Phobius"/>
    </source>
</evidence>
<dbReference type="RefSeq" id="XP_007932677.1">
    <property type="nucleotide sequence ID" value="XM_007934486.1"/>
</dbReference>
<evidence type="ECO:0000313" key="4">
    <source>
        <dbReference type="Proteomes" id="UP000016932"/>
    </source>
</evidence>
<evidence type="ECO:0000256" key="1">
    <source>
        <dbReference type="SAM" id="MobiDB-lite"/>
    </source>
</evidence>
<feature type="region of interest" description="Disordered" evidence="1">
    <location>
        <begin position="445"/>
        <end position="466"/>
    </location>
</feature>
<feature type="compositionally biased region" description="Basic residues" evidence="1">
    <location>
        <begin position="48"/>
        <end position="57"/>
    </location>
</feature>
<feature type="region of interest" description="Disordered" evidence="1">
    <location>
        <begin position="27"/>
        <end position="57"/>
    </location>
</feature>
<protein>
    <submittedName>
        <fullName evidence="3">Uncharacterized protein</fullName>
    </submittedName>
</protein>
<keyword evidence="2" id="KW-0472">Membrane</keyword>
<dbReference type="AlphaFoldDB" id="M2ZCF4"/>
<gene>
    <name evidence="3" type="ORF">MYCFIDRAFT_89077</name>
</gene>
<accession>M2ZCF4</accession>
<dbReference type="GeneID" id="19342768"/>
<dbReference type="EMBL" id="KB446576">
    <property type="protein sequence ID" value="EME76764.1"/>
    <property type="molecule type" value="Genomic_DNA"/>
</dbReference>
<name>M2ZCF4_PSEFD</name>
<feature type="region of interest" description="Disordered" evidence="1">
    <location>
        <begin position="565"/>
        <end position="586"/>
    </location>
</feature>
<feature type="compositionally biased region" description="Low complexity" evidence="1">
    <location>
        <begin position="27"/>
        <end position="45"/>
    </location>
</feature>
<reference evidence="3 4" key="1">
    <citation type="journal article" date="2012" name="PLoS Pathog.">
        <title>Diverse lifestyles and strategies of plant pathogenesis encoded in the genomes of eighteen Dothideomycetes fungi.</title>
        <authorList>
            <person name="Ohm R.A."/>
            <person name="Feau N."/>
            <person name="Henrissat B."/>
            <person name="Schoch C.L."/>
            <person name="Horwitz B.A."/>
            <person name="Barry K.W."/>
            <person name="Condon B.J."/>
            <person name="Copeland A.C."/>
            <person name="Dhillon B."/>
            <person name="Glaser F."/>
            <person name="Hesse C.N."/>
            <person name="Kosti I."/>
            <person name="LaButti K."/>
            <person name="Lindquist E.A."/>
            <person name="Lucas S."/>
            <person name="Salamov A.A."/>
            <person name="Bradshaw R.E."/>
            <person name="Ciuffetti L."/>
            <person name="Hamelin R.C."/>
            <person name="Kema G.H.J."/>
            <person name="Lawrence C."/>
            <person name="Scott J.A."/>
            <person name="Spatafora J.W."/>
            <person name="Turgeon B.G."/>
            <person name="de Wit P.J.G.M."/>
            <person name="Zhong S."/>
            <person name="Goodwin S.B."/>
            <person name="Grigoriev I.V."/>
        </authorList>
    </citation>
    <scope>NUCLEOTIDE SEQUENCE [LARGE SCALE GENOMIC DNA]</scope>
    <source>
        <strain evidence="3 4">CIRAD86</strain>
    </source>
</reference>
<dbReference type="VEuPathDB" id="FungiDB:MYCFIDRAFT_89077"/>
<dbReference type="Proteomes" id="UP000016932">
    <property type="component" value="Unassembled WGS sequence"/>
</dbReference>
<sequence length="651" mass="72810">MESRRIVQRQLDAQLGQCSHPCLTARRLPAPARRSSTPPSTQRQTKGALRRRGLHRGTRRKTVTTTVLLMLAALALGAVCARLWAFFTPPDLHLQHLEQCLVASTVAAEEHQPSSDTHLIPVGLALPLSAMANTIERHTRVGLGSPLPMAWPVQLTDHEISADNLRHRHLVATSKQLHSARQAVFDSPLWADYWRSLHNSHLFLVKATLKLLLAQDYASTSHPIWQRVQCAFADCPGYDLATDPFTASMFLWNISSRITLSCASHHDIASPVFNSTQLFQTARQVKKAILSDIDFISKSEARRLSRYADVSQPGLVSPPPKPPRWLPVPASRTRRSILLAQPKLVYGVSVPSAANARRMNALMSAWAEAEWAELLAGTLQAIQRQLVHECQGPMNRVHDNHARIQTSNVQQEEHDSHGRRSRAGAAGILLGWAEDLLGLGRSRTADHEDKSEPMDDTKPHGKDQHTNLRTFNLFDGHRSRPSRNILDTIWRNTLKRSFRLWKDQKSAPPPSRRSQESAWHACLFPHNLTDPTSPNHKHKAALLASRAVYAYWHAGAAPEWLTKLKPPGDNTIPDEPSPLDLESSDEVDENSSGVEWLLGERQTLTRAVKWKSEDRICMGWAGLYLVNGRECDKQFRGEGRWGGVDLDAGIL</sequence>
<keyword evidence="2" id="KW-1133">Transmembrane helix</keyword>
<evidence type="ECO:0000313" key="3">
    <source>
        <dbReference type="EMBL" id="EME76764.1"/>
    </source>
</evidence>
<keyword evidence="4" id="KW-1185">Reference proteome</keyword>
<dbReference type="KEGG" id="pfj:MYCFIDRAFT_89077"/>
<keyword evidence="2" id="KW-0812">Transmembrane</keyword>
<feature type="transmembrane region" description="Helical" evidence="2">
    <location>
        <begin position="66"/>
        <end position="87"/>
    </location>
</feature>